<feature type="compositionally biased region" description="Basic residues" evidence="1">
    <location>
        <begin position="353"/>
        <end position="369"/>
    </location>
</feature>
<dbReference type="EMBL" id="LR999455">
    <property type="protein sequence ID" value="CAE6076407.1"/>
    <property type="molecule type" value="Genomic_DNA"/>
</dbReference>
<dbReference type="PANTHER" id="PTHR14379:SF7">
    <property type="entry name" value="ENDONUCLEASE OR GLYCOSYL HYDROLASE-RELATED"/>
    <property type="match status" value="1"/>
</dbReference>
<dbReference type="GO" id="GO:0005777">
    <property type="term" value="C:peroxisome"/>
    <property type="evidence" value="ECO:0007669"/>
    <property type="project" value="InterPro"/>
</dbReference>
<reference evidence="3" key="1">
    <citation type="submission" date="2021-01" db="EMBL/GenBank/DDBJ databases">
        <authorList>
            <person name="Bezrukov I."/>
        </authorList>
    </citation>
    <scope>NUCLEOTIDE SEQUENCE</scope>
</reference>
<dbReference type="GO" id="GO:0004540">
    <property type="term" value="F:RNA nuclease activity"/>
    <property type="evidence" value="ECO:0007669"/>
    <property type="project" value="InterPro"/>
</dbReference>
<evidence type="ECO:0000313" key="3">
    <source>
        <dbReference type="EMBL" id="CAE6076407.1"/>
    </source>
</evidence>
<evidence type="ECO:0000259" key="2">
    <source>
        <dbReference type="Pfam" id="PF01936"/>
    </source>
</evidence>
<dbReference type="InterPro" id="IPR021139">
    <property type="entry name" value="NYN"/>
</dbReference>
<organism evidence="3 4">
    <name type="scientific">Arabidopsis arenosa</name>
    <name type="common">Sand rock-cress</name>
    <name type="synonym">Cardaminopsis arenosa</name>
    <dbReference type="NCBI Taxonomy" id="38785"/>
    <lineage>
        <taxon>Eukaryota</taxon>
        <taxon>Viridiplantae</taxon>
        <taxon>Streptophyta</taxon>
        <taxon>Embryophyta</taxon>
        <taxon>Tracheophyta</taxon>
        <taxon>Spermatophyta</taxon>
        <taxon>Magnoliopsida</taxon>
        <taxon>eudicotyledons</taxon>
        <taxon>Gunneridae</taxon>
        <taxon>Pentapetalae</taxon>
        <taxon>rosids</taxon>
        <taxon>malvids</taxon>
        <taxon>Brassicales</taxon>
        <taxon>Brassicaceae</taxon>
        <taxon>Camelineae</taxon>
        <taxon>Arabidopsis</taxon>
    </lineage>
</organism>
<sequence>MSSSNSKFSEAETGVFWDLDEFPIPDDLSPASIYDNIKLALKKMGYTGRVSIFAYTSANQSKEEFESANIQLQAVGAYKNPMFALDIYNWGVDHPDEPTNLMVISEDVSFVSSLIDLSKKENIVLLVQPQNASGRLLETASLVWLWTSLSTGGSPIDNQRGKSKVAIPSPTCSAETGIFWDLDDCPIPDDLTPALIYDNIKVALKNMGYNGKVSIVAYSVANQTKEDFDFVNIKLINPGTSQEKVNMMFKDVYMWGINHREEPTNLMVISKDISQDVDFVSALVHLSKKENNILLAHPQNTSGVLLRTASSVWLWSSLSTGESPLNNQSSQAATTSPTCSASRKRSSLSVANKQKKRRTKPLHKKRKSRANPNPED</sequence>
<dbReference type="CDD" id="cd10910">
    <property type="entry name" value="PIN_limkain_b1_N_like"/>
    <property type="match status" value="2"/>
</dbReference>
<feature type="domain" description="NYN" evidence="2">
    <location>
        <begin position="13"/>
        <end position="140"/>
    </location>
</feature>
<feature type="compositionally biased region" description="Polar residues" evidence="1">
    <location>
        <begin position="322"/>
        <end position="352"/>
    </location>
</feature>
<dbReference type="PANTHER" id="PTHR14379">
    <property type="entry name" value="LIMKAIN B LKAP"/>
    <property type="match status" value="1"/>
</dbReference>
<dbReference type="Proteomes" id="UP000682877">
    <property type="component" value="Chromosome 5"/>
</dbReference>
<protein>
    <recommendedName>
        <fullName evidence="2">NYN domain-containing protein</fullName>
    </recommendedName>
</protein>
<dbReference type="Pfam" id="PF01936">
    <property type="entry name" value="NYN"/>
    <property type="match status" value="2"/>
</dbReference>
<dbReference type="GO" id="GO:0010468">
    <property type="term" value="P:regulation of gene expression"/>
    <property type="evidence" value="ECO:0007669"/>
    <property type="project" value="InterPro"/>
</dbReference>
<name>A0A8S2AH73_ARAAE</name>
<keyword evidence="4" id="KW-1185">Reference proteome</keyword>
<evidence type="ECO:0000313" key="4">
    <source>
        <dbReference type="Proteomes" id="UP000682877"/>
    </source>
</evidence>
<gene>
    <name evidence="3" type="ORF">AARE701A_LOCUS13535</name>
</gene>
<dbReference type="InterPro" id="IPR024768">
    <property type="entry name" value="Marf1"/>
</dbReference>
<accession>A0A8S2AH73</accession>
<evidence type="ECO:0000256" key="1">
    <source>
        <dbReference type="SAM" id="MobiDB-lite"/>
    </source>
</evidence>
<dbReference type="AlphaFoldDB" id="A0A8S2AH73"/>
<feature type="region of interest" description="Disordered" evidence="1">
    <location>
        <begin position="322"/>
        <end position="376"/>
    </location>
</feature>
<proteinExistence type="predicted"/>
<feature type="domain" description="NYN" evidence="2">
    <location>
        <begin position="176"/>
        <end position="310"/>
    </location>
</feature>